<protein>
    <submittedName>
        <fullName evidence="1">Uncharacterized protein</fullName>
    </submittedName>
</protein>
<dbReference type="PATRIC" id="fig|1227456.3.peg.3712"/>
<accession>M0MXR9</accession>
<dbReference type="OrthoDB" id="156206at2157"/>
<gene>
    <name evidence="1" type="ORF">C450_18243</name>
</gene>
<proteinExistence type="predicted"/>
<dbReference type="Pfam" id="PF19132">
    <property type="entry name" value="DUF5815"/>
    <property type="match status" value="1"/>
</dbReference>
<sequence>MAEPRVPGSRGSDLALPCGESVAIADLDMGMREFDCDCGERHALVMDVHPPSRFVPESLVEVLRETIEPTEGDEFDTLHLMGVVLEEFPEKVVAEDVAENSDVGYALVWATDFDARRLHEIVVELVVELMEHAVSHTDDDAASEFERQMHEFDVEAFVDQYRREREFERETDTPV</sequence>
<organism evidence="1 2">
    <name type="scientific">Halococcus salifodinae DSM 8989</name>
    <dbReference type="NCBI Taxonomy" id="1227456"/>
    <lineage>
        <taxon>Archaea</taxon>
        <taxon>Methanobacteriati</taxon>
        <taxon>Methanobacteriota</taxon>
        <taxon>Stenosarchaea group</taxon>
        <taxon>Halobacteria</taxon>
        <taxon>Halobacteriales</taxon>
        <taxon>Halococcaceae</taxon>
        <taxon>Halococcus</taxon>
    </lineage>
</organism>
<name>M0MXR9_9EURY</name>
<dbReference type="AlphaFoldDB" id="M0MXR9"/>
<comment type="caution">
    <text evidence="1">The sequence shown here is derived from an EMBL/GenBank/DDBJ whole genome shotgun (WGS) entry which is preliminary data.</text>
</comment>
<evidence type="ECO:0000313" key="2">
    <source>
        <dbReference type="Proteomes" id="UP000011625"/>
    </source>
</evidence>
<keyword evidence="2" id="KW-1185">Reference proteome</keyword>
<evidence type="ECO:0000313" key="1">
    <source>
        <dbReference type="EMBL" id="EMA49230.1"/>
    </source>
</evidence>
<dbReference type="InterPro" id="IPR043853">
    <property type="entry name" value="DUF5815"/>
</dbReference>
<dbReference type="STRING" id="1227456.C450_18243"/>
<dbReference type="Proteomes" id="UP000011625">
    <property type="component" value="Unassembled WGS sequence"/>
</dbReference>
<reference evidence="1 2" key="1">
    <citation type="journal article" date="2014" name="PLoS Genet.">
        <title>Phylogenetically driven sequencing of extremely halophilic archaea reveals strategies for static and dynamic osmo-response.</title>
        <authorList>
            <person name="Becker E.A."/>
            <person name="Seitzer P.M."/>
            <person name="Tritt A."/>
            <person name="Larsen D."/>
            <person name="Krusor M."/>
            <person name="Yao A.I."/>
            <person name="Wu D."/>
            <person name="Madern D."/>
            <person name="Eisen J.A."/>
            <person name="Darling A.E."/>
            <person name="Facciotti M.T."/>
        </authorList>
    </citation>
    <scope>NUCLEOTIDE SEQUENCE [LARGE SCALE GENOMIC DNA]</scope>
    <source>
        <strain evidence="1 2">DSM 8989</strain>
    </source>
</reference>
<dbReference type="EMBL" id="AOME01000079">
    <property type="protein sequence ID" value="EMA49230.1"/>
    <property type="molecule type" value="Genomic_DNA"/>
</dbReference>
<dbReference type="RefSeq" id="WP_005045808.1">
    <property type="nucleotide sequence ID" value="NZ_AOME01000079.1"/>
</dbReference>